<dbReference type="Proteomes" id="UP000234681">
    <property type="component" value="Chromosome 13"/>
</dbReference>
<evidence type="ECO:0000313" key="1">
    <source>
        <dbReference type="EMBL" id="EDM09688.1"/>
    </source>
</evidence>
<dbReference type="EMBL" id="CH473958">
    <property type="protein sequence ID" value="EDM09688.1"/>
    <property type="molecule type" value="Genomic_DNA"/>
</dbReference>
<gene>
    <name evidence="1" type="ORF">rCG_46048</name>
</gene>
<proteinExistence type="predicted"/>
<organism evidence="1 2">
    <name type="scientific">Rattus norvegicus</name>
    <name type="common">Rat</name>
    <dbReference type="NCBI Taxonomy" id="10116"/>
    <lineage>
        <taxon>Eukaryota</taxon>
        <taxon>Metazoa</taxon>
        <taxon>Chordata</taxon>
        <taxon>Craniata</taxon>
        <taxon>Vertebrata</taxon>
        <taxon>Euteleostomi</taxon>
        <taxon>Mammalia</taxon>
        <taxon>Eutheria</taxon>
        <taxon>Euarchontoglires</taxon>
        <taxon>Glires</taxon>
        <taxon>Rodentia</taxon>
        <taxon>Myomorpha</taxon>
        <taxon>Muroidea</taxon>
        <taxon>Muridae</taxon>
        <taxon>Murinae</taxon>
        <taxon>Rattus</taxon>
    </lineage>
</organism>
<reference evidence="1 2" key="1">
    <citation type="submission" date="2005-09" db="EMBL/GenBank/DDBJ databases">
        <authorList>
            <person name="Mural R.J."/>
            <person name="Li P.W."/>
            <person name="Adams M.D."/>
            <person name="Amanatides P.G."/>
            <person name="Baden-Tillson H."/>
            <person name="Barnstead M."/>
            <person name="Chin S.H."/>
            <person name="Dew I."/>
            <person name="Evans C.A."/>
            <person name="Ferriera S."/>
            <person name="Flanigan M."/>
            <person name="Fosler C."/>
            <person name="Glodek A."/>
            <person name="Gu Z."/>
            <person name="Holt R.A."/>
            <person name="Jennings D."/>
            <person name="Kraft C.L."/>
            <person name="Lu F."/>
            <person name="Nguyen T."/>
            <person name="Nusskern D.R."/>
            <person name="Pfannkoch C.M."/>
            <person name="Sitter C."/>
            <person name="Sutton G.G."/>
            <person name="Venter J.C."/>
            <person name="Wang Z."/>
            <person name="Woodage T."/>
            <person name="Zheng X.H."/>
            <person name="Zhong F."/>
        </authorList>
    </citation>
    <scope>NUCLEOTIDE SEQUENCE [LARGE SCALE GENOMIC DNA]</scope>
    <source>
        <strain>BN</strain>
        <strain evidence="2">Sprague-Dawley</strain>
    </source>
</reference>
<sequence length="36" mass="4011">MCGVHLLCYHQGSQGNVTTNSNAMTKSIQHYAWLCI</sequence>
<evidence type="ECO:0000313" key="2">
    <source>
        <dbReference type="Proteomes" id="UP000234681"/>
    </source>
</evidence>
<accession>A6ICF9</accession>
<protein>
    <submittedName>
        <fullName evidence="1">RCG46048</fullName>
    </submittedName>
</protein>
<name>A6ICF9_RAT</name>
<dbReference type="AlphaFoldDB" id="A6ICF9"/>